<proteinExistence type="predicted"/>
<dbReference type="EMBL" id="CAXHTB010000023">
    <property type="protein sequence ID" value="CAL0331564.1"/>
    <property type="molecule type" value="Genomic_DNA"/>
</dbReference>
<sequence length="107" mass="11992">MINATCEITWLSYLLKDIGLSPSKPISLYCDNQSAFHIASNPIYHERTKHIEIDCHVVCEKIYSGLITTMKVSSANQIADLLTKSLGKDQFMHLKSKMGLSNLHIPS</sequence>
<protein>
    <recommendedName>
        <fullName evidence="3">Copia protein</fullName>
    </recommendedName>
</protein>
<dbReference type="Proteomes" id="UP001497480">
    <property type="component" value="Unassembled WGS sequence"/>
</dbReference>
<dbReference type="PANTHER" id="PTHR11439:SF487">
    <property type="entry name" value="RNA-DIRECTED DNA POLYMERASE"/>
    <property type="match status" value="1"/>
</dbReference>
<accession>A0AAV1YC36</accession>
<evidence type="ECO:0000313" key="2">
    <source>
        <dbReference type="Proteomes" id="UP001497480"/>
    </source>
</evidence>
<dbReference type="PANTHER" id="PTHR11439">
    <property type="entry name" value="GAG-POL-RELATED RETROTRANSPOSON"/>
    <property type="match status" value="1"/>
</dbReference>
<evidence type="ECO:0000313" key="1">
    <source>
        <dbReference type="EMBL" id="CAL0331564.1"/>
    </source>
</evidence>
<dbReference type="CDD" id="cd09272">
    <property type="entry name" value="RNase_HI_RT_Ty1"/>
    <property type="match status" value="1"/>
</dbReference>
<keyword evidence="2" id="KW-1185">Reference proteome</keyword>
<dbReference type="AlphaFoldDB" id="A0AAV1YC36"/>
<reference evidence="1 2" key="1">
    <citation type="submission" date="2024-03" db="EMBL/GenBank/DDBJ databases">
        <authorList>
            <person name="Martinez-Hernandez J."/>
        </authorList>
    </citation>
    <scope>NUCLEOTIDE SEQUENCE [LARGE SCALE GENOMIC DNA]</scope>
</reference>
<organism evidence="1 2">
    <name type="scientific">Lupinus luteus</name>
    <name type="common">European yellow lupine</name>
    <dbReference type="NCBI Taxonomy" id="3873"/>
    <lineage>
        <taxon>Eukaryota</taxon>
        <taxon>Viridiplantae</taxon>
        <taxon>Streptophyta</taxon>
        <taxon>Embryophyta</taxon>
        <taxon>Tracheophyta</taxon>
        <taxon>Spermatophyta</taxon>
        <taxon>Magnoliopsida</taxon>
        <taxon>eudicotyledons</taxon>
        <taxon>Gunneridae</taxon>
        <taxon>Pentapetalae</taxon>
        <taxon>rosids</taxon>
        <taxon>fabids</taxon>
        <taxon>Fabales</taxon>
        <taxon>Fabaceae</taxon>
        <taxon>Papilionoideae</taxon>
        <taxon>50 kb inversion clade</taxon>
        <taxon>genistoids sensu lato</taxon>
        <taxon>core genistoids</taxon>
        <taxon>Genisteae</taxon>
        <taxon>Lupinus</taxon>
    </lineage>
</organism>
<gene>
    <name evidence="1" type="ORF">LLUT_LOCUS32624</name>
</gene>
<evidence type="ECO:0008006" key="3">
    <source>
        <dbReference type="Google" id="ProtNLM"/>
    </source>
</evidence>
<comment type="caution">
    <text evidence="1">The sequence shown here is derived from an EMBL/GenBank/DDBJ whole genome shotgun (WGS) entry which is preliminary data.</text>
</comment>
<name>A0AAV1YC36_LUPLU</name>